<dbReference type="AlphaFoldDB" id="A0A8H6S9E1"/>
<dbReference type="Proteomes" id="UP000636479">
    <property type="component" value="Unassembled WGS sequence"/>
</dbReference>
<evidence type="ECO:0000313" key="3">
    <source>
        <dbReference type="Proteomes" id="UP000636479"/>
    </source>
</evidence>
<accession>A0A8H6S9E1</accession>
<gene>
    <name evidence="2" type="ORF">MIND_00991600</name>
</gene>
<protein>
    <submittedName>
        <fullName evidence="2">Uncharacterized protein</fullName>
    </submittedName>
</protein>
<organism evidence="2 3">
    <name type="scientific">Mycena indigotica</name>
    <dbReference type="NCBI Taxonomy" id="2126181"/>
    <lineage>
        <taxon>Eukaryota</taxon>
        <taxon>Fungi</taxon>
        <taxon>Dikarya</taxon>
        <taxon>Basidiomycota</taxon>
        <taxon>Agaricomycotina</taxon>
        <taxon>Agaricomycetes</taxon>
        <taxon>Agaricomycetidae</taxon>
        <taxon>Agaricales</taxon>
        <taxon>Marasmiineae</taxon>
        <taxon>Mycenaceae</taxon>
        <taxon>Mycena</taxon>
    </lineage>
</organism>
<sequence length="373" mass="42216">MGSLDMYLTSFSDPDLEALLEDDSSFLTFDSRFATRLLQHLPDRQARGQPTFIDNIYSDRDKPFKYIVWDANKATMELPRQIVSSIPPHITIGRSIRKLCQHRLSRSATRRRRLWDLFYMLYYLPHASPRPEINQVKPSRVNARLITLGCVFRQWLFAKVPSGFITGIPNAELSEESEGSEGYPSTASASDDEDTITDSEQSLGSTGKTIYVVRKPACNFSKFRVKARREKRITNWVHEVGRFEMDDKFLFDADEVEMVQHDEAPSDVKLNLQEPYSSPESSFSTPVPSELEGDPIAITIDNADISESVLHASIIRQPGENIVNLKSIVEMKDQCTERVESWLCDLDCSDPEMDDKSTCADAEGKAVEAQAMA</sequence>
<dbReference type="GeneID" id="59349036"/>
<dbReference type="OrthoDB" id="2981691at2759"/>
<dbReference type="RefSeq" id="XP_037215914.1">
    <property type="nucleotide sequence ID" value="XM_037366520.1"/>
</dbReference>
<evidence type="ECO:0000313" key="2">
    <source>
        <dbReference type="EMBL" id="KAF7294551.1"/>
    </source>
</evidence>
<keyword evidence="3" id="KW-1185">Reference proteome</keyword>
<proteinExistence type="predicted"/>
<dbReference type="EMBL" id="JACAZF010000009">
    <property type="protein sequence ID" value="KAF7294551.1"/>
    <property type="molecule type" value="Genomic_DNA"/>
</dbReference>
<feature type="region of interest" description="Disordered" evidence="1">
    <location>
        <begin position="175"/>
        <end position="202"/>
    </location>
</feature>
<evidence type="ECO:0000256" key="1">
    <source>
        <dbReference type="SAM" id="MobiDB-lite"/>
    </source>
</evidence>
<reference evidence="2" key="1">
    <citation type="submission" date="2020-05" db="EMBL/GenBank/DDBJ databases">
        <title>Mycena genomes resolve the evolution of fungal bioluminescence.</title>
        <authorList>
            <person name="Tsai I.J."/>
        </authorList>
    </citation>
    <scope>NUCLEOTIDE SEQUENCE</scope>
    <source>
        <strain evidence="2">171206Taipei</strain>
    </source>
</reference>
<comment type="caution">
    <text evidence="2">The sequence shown here is derived from an EMBL/GenBank/DDBJ whole genome shotgun (WGS) entry which is preliminary data.</text>
</comment>
<name>A0A8H6S9E1_9AGAR</name>